<gene>
    <name evidence="2" type="primary">guaD</name>
    <name evidence="2" type="ORF">Pla100_16530</name>
</gene>
<dbReference type="Gene3D" id="3.40.140.10">
    <property type="entry name" value="Cytidine Deaminase, domain 2"/>
    <property type="match status" value="1"/>
</dbReference>
<sequence length="145" mass="15365">MDQVLDELRRGIMRQQSPFAAGVFSLQGDRLSLECNTVKSSSKPSRHGEINAIDQACRSIGKPNLSGYVLVSSAEPCPMCTATAANANVDAIVFGASRQTVAEAGYQTLQLGCVEMIRLTGQSISVIGGVQSDRCAQALLDNPHP</sequence>
<dbReference type="Proteomes" id="UP000316213">
    <property type="component" value="Unassembled WGS sequence"/>
</dbReference>
<dbReference type="InterPro" id="IPR016193">
    <property type="entry name" value="Cytidine_deaminase-like"/>
</dbReference>
<dbReference type="Pfam" id="PF00383">
    <property type="entry name" value="dCMP_cyt_deam_1"/>
    <property type="match status" value="1"/>
</dbReference>
<keyword evidence="3" id="KW-1185">Reference proteome</keyword>
<dbReference type="OrthoDB" id="9802676at2"/>
<dbReference type="RefSeq" id="WP_146577124.1">
    <property type="nucleotide sequence ID" value="NZ_SJPM01000002.1"/>
</dbReference>
<reference evidence="2 3" key="1">
    <citation type="submission" date="2019-02" db="EMBL/GenBank/DDBJ databases">
        <title>Deep-cultivation of Planctomycetes and their phenomic and genomic characterization uncovers novel biology.</title>
        <authorList>
            <person name="Wiegand S."/>
            <person name="Jogler M."/>
            <person name="Boedeker C."/>
            <person name="Pinto D."/>
            <person name="Vollmers J."/>
            <person name="Rivas-Marin E."/>
            <person name="Kohn T."/>
            <person name="Peeters S.H."/>
            <person name="Heuer A."/>
            <person name="Rast P."/>
            <person name="Oberbeckmann S."/>
            <person name="Bunk B."/>
            <person name="Jeske O."/>
            <person name="Meyerdierks A."/>
            <person name="Storesund J.E."/>
            <person name="Kallscheuer N."/>
            <person name="Luecker S."/>
            <person name="Lage O.M."/>
            <person name="Pohl T."/>
            <person name="Merkel B.J."/>
            <person name="Hornburger P."/>
            <person name="Mueller R.-W."/>
            <person name="Bruemmer F."/>
            <person name="Labrenz M."/>
            <person name="Spormann A.M."/>
            <person name="Op Den Camp H."/>
            <person name="Overmann J."/>
            <person name="Amann R."/>
            <person name="Jetten M.S.M."/>
            <person name="Mascher T."/>
            <person name="Medema M.H."/>
            <person name="Devos D.P."/>
            <person name="Kaster A.-K."/>
            <person name="Ovreas L."/>
            <person name="Rohde M."/>
            <person name="Galperin M.Y."/>
            <person name="Jogler C."/>
        </authorList>
    </citation>
    <scope>NUCLEOTIDE SEQUENCE [LARGE SCALE GENOMIC DNA]</scope>
    <source>
        <strain evidence="2 3">Pla100</strain>
    </source>
</reference>
<evidence type="ECO:0000313" key="3">
    <source>
        <dbReference type="Proteomes" id="UP000316213"/>
    </source>
</evidence>
<dbReference type="AlphaFoldDB" id="A0A5C6AQZ6"/>
<dbReference type="PROSITE" id="PS51747">
    <property type="entry name" value="CYT_DCMP_DEAMINASES_2"/>
    <property type="match status" value="1"/>
</dbReference>
<dbReference type="PANTHER" id="PTHR11079:SF162">
    <property type="entry name" value="RIBOFLAVIN BIOSYNTHESIS PROTEIN PYRD, CHLOROPLASTIC"/>
    <property type="match status" value="1"/>
</dbReference>
<dbReference type="EC" id="3.5.4.3" evidence="2"/>
<dbReference type="CDD" id="cd01285">
    <property type="entry name" value="nucleoside_deaminase"/>
    <property type="match status" value="1"/>
</dbReference>
<feature type="domain" description="CMP/dCMP-type deaminase" evidence="1">
    <location>
        <begin position="1"/>
        <end position="109"/>
    </location>
</feature>
<comment type="caution">
    <text evidence="2">The sequence shown here is derived from an EMBL/GenBank/DDBJ whole genome shotgun (WGS) entry which is preliminary data.</text>
</comment>
<dbReference type="PANTHER" id="PTHR11079">
    <property type="entry name" value="CYTOSINE DEAMINASE FAMILY MEMBER"/>
    <property type="match status" value="1"/>
</dbReference>
<name>A0A5C6AQZ6_9BACT</name>
<dbReference type="GO" id="GO:0008892">
    <property type="term" value="F:guanine deaminase activity"/>
    <property type="evidence" value="ECO:0007669"/>
    <property type="project" value="UniProtKB-EC"/>
</dbReference>
<keyword evidence="2" id="KW-0378">Hydrolase</keyword>
<proteinExistence type="predicted"/>
<evidence type="ECO:0000259" key="1">
    <source>
        <dbReference type="PROSITE" id="PS51747"/>
    </source>
</evidence>
<dbReference type="SUPFAM" id="SSF53927">
    <property type="entry name" value="Cytidine deaminase-like"/>
    <property type="match status" value="1"/>
</dbReference>
<organism evidence="2 3">
    <name type="scientific">Neorhodopirellula pilleata</name>
    <dbReference type="NCBI Taxonomy" id="2714738"/>
    <lineage>
        <taxon>Bacteria</taxon>
        <taxon>Pseudomonadati</taxon>
        <taxon>Planctomycetota</taxon>
        <taxon>Planctomycetia</taxon>
        <taxon>Pirellulales</taxon>
        <taxon>Pirellulaceae</taxon>
        <taxon>Neorhodopirellula</taxon>
    </lineage>
</organism>
<accession>A0A5C6AQZ6</accession>
<dbReference type="EMBL" id="SJPM01000002">
    <property type="protein sequence ID" value="TWU01917.1"/>
    <property type="molecule type" value="Genomic_DNA"/>
</dbReference>
<dbReference type="InterPro" id="IPR002125">
    <property type="entry name" value="CMP_dCMP_dom"/>
</dbReference>
<protein>
    <submittedName>
        <fullName evidence="2">Guanine deaminase</fullName>
        <ecNumber evidence="2">3.5.4.3</ecNumber>
    </submittedName>
</protein>
<evidence type="ECO:0000313" key="2">
    <source>
        <dbReference type="EMBL" id="TWU01917.1"/>
    </source>
</evidence>